<dbReference type="Pfam" id="PF20057">
    <property type="entry name" value="DUF6456"/>
    <property type="match status" value="1"/>
</dbReference>
<evidence type="ECO:0000313" key="3">
    <source>
        <dbReference type="Proteomes" id="UP001380822"/>
    </source>
</evidence>
<feature type="domain" description="DUF6456" evidence="1">
    <location>
        <begin position="117"/>
        <end position="253"/>
    </location>
</feature>
<comment type="caution">
    <text evidence="2">The sequence shown here is derived from an EMBL/GenBank/DDBJ whole genome shotgun (WGS) entry which is preliminary data.</text>
</comment>
<dbReference type="RefSeq" id="WP_334251270.1">
    <property type="nucleotide sequence ID" value="NZ_JBAKBE010000006.1"/>
</dbReference>
<organism evidence="2 3">
    <name type="scientific">Pannonibacter anstelovis</name>
    <dbReference type="NCBI Taxonomy" id="3121537"/>
    <lineage>
        <taxon>Bacteria</taxon>
        <taxon>Pseudomonadati</taxon>
        <taxon>Pseudomonadota</taxon>
        <taxon>Alphaproteobacteria</taxon>
        <taxon>Hyphomicrobiales</taxon>
        <taxon>Stappiaceae</taxon>
        <taxon>Pannonibacter</taxon>
    </lineage>
</organism>
<proteinExistence type="predicted"/>
<protein>
    <submittedName>
        <fullName evidence="2">DUF6456 domain-containing protein</fullName>
    </submittedName>
</protein>
<sequence length="280" mass="30433">MSRVLTEEGRKVLKFLAATGAVIVSGSGQEEAPVRLEGRLETGGKRRQMIVTVRVLHELRHLGLTREAPDGALRLSTEGRLYVRRLLSGGQDGFQQQHQVREQVTLQAEAGGPIRVTVNLSESPLAWLARRKDGKGRAMLTPSQFEAGERLREDYTFAAMMPNLSGGWRMEAGAGRNTGRGPSGPEMTDNVMAARLRVERALDAVGLGLGGVLVDVCCLLKGLETVERERGWPVRSAKVVLGIGLSALASHYGMAEAKRARRKCASPALTPQSEPRPRRP</sequence>
<dbReference type="Proteomes" id="UP001380822">
    <property type="component" value="Unassembled WGS sequence"/>
</dbReference>
<gene>
    <name evidence="2" type="ORF">V6L76_11085</name>
</gene>
<name>A0ABU7ZNJ6_9HYPH</name>
<evidence type="ECO:0000259" key="1">
    <source>
        <dbReference type="Pfam" id="PF20057"/>
    </source>
</evidence>
<dbReference type="EMBL" id="JBAKBE010000006">
    <property type="protein sequence ID" value="MEH0096802.1"/>
    <property type="molecule type" value="Genomic_DNA"/>
</dbReference>
<accession>A0ABU7ZNJ6</accession>
<reference evidence="2 3" key="1">
    <citation type="submission" date="2024-02" db="EMBL/GenBank/DDBJ databases">
        <title>A new putative Pannonibacter species isolated from two cases of bloodstream infections in paediatric patients.</title>
        <authorList>
            <person name="Castellana S."/>
            <person name="De Laurentiis V."/>
            <person name="Grassi M."/>
            <person name="De Leonardis F."/>
            <person name="Mosca A."/>
            <person name="De Carlo C."/>
            <person name="Sparapano E."/>
            <person name="Ronga L."/>
            <person name="Santacroce L."/>
            <person name="Chironna M."/>
            <person name="De Robertis A."/>
            <person name="Bianco A."/>
            <person name="Del Sambro L."/>
            <person name="Capozzi L."/>
            <person name="Parisi A."/>
        </authorList>
    </citation>
    <scope>NUCLEOTIDE SEQUENCE [LARGE SCALE GENOMIC DNA]</scope>
    <source>
        <strain evidence="2 3">Pt2</strain>
    </source>
</reference>
<keyword evidence="3" id="KW-1185">Reference proteome</keyword>
<evidence type="ECO:0000313" key="2">
    <source>
        <dbReference type="EMBL" id="MEH0096802.1"/>
    </source>
</evidence>
<dbReference type="InterPro" id="IPR045599">
    <property type="entry name" value="DUF6456"/>
</dbReference>